<accession>A0ABV2N4S5</accession>
<evidence type="ECO:0000313" key="7">
    <source>
        <dbReference type="EMBL" id="MET3793568.1"/>
    </source>
</evidence>
<keyword evidence="3 5" id="KW-1133">Transmembrane helix</keyword>
<proteinExistence type="predicted"/>
<name>A0ABV2N4S5_9HYPH</name>
<evidence type="ECO:0000256" key="3">
    <source>
        <dbReference type="ARBA" id="ARBA00022989"/>
    </source>
</evidence>
<feature type="transmembrane region" description="Helical" evidence="5">
    <location>
        <begin position="50"/>
        <end position="74"/>
    </location>
</feature>
<sequence length="130" mass="14199">MLRRLAAGAIDIALLVTTALAPVLVAASYLPHLMDSPAGQPPTPLMGATLLWMIVALLWYFPGFESSALMATPGKLAMGLKVVQADGRRLEFTQALYRMVFGPLALWFLPLYRDRMSGGARVIDRRKRAG</sequence>
<dbReference type="InterPro" id="IPR010432">
    <property type="entry name" value="RDD"/>
</dbReference>
<protein>
    <submittedName>
        <fullName evidence="7">RDD family membrane protein YckC</fullName>
    </submittedName>
</protein>
<evidence type="ECO:0000256" key="5">
    <source>
        <dbReference type="SAM" id="Phobius"/>
    </source>
</evidence>
<feature type="transmembrane region" description="Helical" evidence="5">
    <location>
        <begin position="12"/>
        <end position="30"/>
    </location>
</feature>
<dbReference type="Proteomes" id="UP001549076">
    <property type="component" value="Unassembled WGS sequence"/>
</dbReference>
<dbReference type="EMBL" id="JBEPML010000015">
    <property type="protein sequence ID" value="MET3793568.1"/>
    <property type="molecule type" value="Genomic_DNA"/>
</dbReference>
<gene>
    <name evidence="7" type="ORF">ABID37_003796</name>
</gene>
<evidence type="ECO:0000313" key="8">
    <source>
        <dbReference type="Proteomes" id="UP001549076"/>
    </source>
</evidence>
<keyword evidence="4 5" id="KW-0472">Membrane</keyword>
<organism evidence="7 8">
    <name type="scientific">Aquamicrobium terrae</name>
    <dbReference type="NCBI Taxonomy" id="1324945"/>
    <lineage>
        <taxon>Bacteria</taxon>
        <taxon>Pseudomonadati</taxon>
        <taxon>Pseudomonadota</taxon>
        <taxon>Alphaproteobacteria</taxon>
        <taxon>Hyphomicrobiales</taxon>
        <taxon>Phyllobacteriaceae</taxon>
        <taxon>Aquamicrobium</taxon>
    </lineage>
</organism>
<evidence type="ECO:0000259" key="6">
    <source>
        <dbReference type="Pfam" id="PF06271"/>
    </source>
</evidence>
<comment type="caution">
    <text evidence="7">The sequence shown here is derived from an EMBL/GenBank/DDBJ whole genome shotgun (WGS) entry which is preliminary data.</text>
</comment>
<dbReference type="Pfam" id="PF06271">
    <property type="entry name" value="RDD"/>
    <property type="match status" value="1"/>
</dbReference>
<keyword evidence="2 5" id="KW-0812">Transmembrane</keyword>
<dbReference type="RefSeq" id="WP_354197551.1">
    <property type="nucleotide sequence ID" value="NZ_JBEPML010000015.1"/>
</dbReference>
<keyword evidence="8" id="KW-1185">Reference proteome</keyword>
<comment type="subcellular location">
    <subcellularLocation>
        <location evidence="1">Membrane</location>
        <topology evidence="1">Multi-pass membrane protein</topology>
    </subcellularLocation>
</comment>
<feature type="domain" description="RDD" evidence="6">
    <location>
        <begin position="2"/>
        <end position="101"/>
    </location>
</feature>
<evidence type="ECO:0000256" key="1">
    <source>
        <dbReference type="ARBA" id="ARBA00004141"/>
    </source>
</evidence>
<reference evidence="7 8" key="1">
    <citation type="submission" date="2024-06" db="EMBL/GenBank/DDBJ databases">
        <title>Genomic Encyclopedia of Type Strains, Phase IV (KMG-IV): sequencing the most valuable type-strain genomes for metagenomic binning, comparative biology and taxonomic classification.</title>
        <authorList>
            <person name="Goeker M."/>
        </authorList>
    </citation>
    <scope>NUCLEOTIDE SEQUENCE [LARGE SCALE GENOMIC DNA]</scope>
    <source>
        <strain evidence="7 8">DSM 27865</strain>
    </source>
</reference>
<evidence type="ECO:0000256" key="4">
    <source>
        <dbReference type="ARBA" id="ARBA00023136"/>
    </source>
</evidence>
<evidence type="ECO:0000256" key="2">
    <source>
        <dbReference type="ARBA" id="ARBA00022692"/>
    </source>
</evidence>